<sequence>MSARIRTLGVSLAICGTVLAGTAAGPGADVAQAAGKAAVAQQTDSSLTASASSVTTAEHQRFAKTRFVINAGLAAGATYEWIIKPWKAGAFKKGAHGRTSSLIKAGLAGAFAYNRLRAAQHNAQGDPTLSRAMAPLNSGINDLKHLPSKLRSGDTSAASSFDNVINQVKDAGHSAGAPVKNRVPSWEQLISGAHGAH</sequence>
<evidence type="ECO:0000256" key="1">
    <source>
        <dbReference type="SAM" id="SignalP"/>
    </source>
</evidence>
<reference evidence="4" key="1">
    <citation type="submission" date="2014-09" db="EMBL/GenBank/DDBJ databases">
        <title>Sequence of the Streptomyces nodosus genome.</title>
        <authorList>
            <person name="Sweeney P."/>
            <person name="Stephens N."/>
            <person name="Murphy C."/>
            <person name="Caffrey P."/>
        </authorList>
    </citation>
    <scope>NUCLEOTIDE SEQUENCE [LARGE SCALE GENOMIC DNA]</scope>
    <source>
        <strain evidence="4">ATCC 14899</strain>
    </source>
</reference>
<reference evidence="2 4" key="2">
    <citation type="journal article" date="2016" name="Appl. Microbiol. Biotechnol.">
        <title>Exploiting the genome sequence of Streptomyces nodosus for enhanced antibiotic production.</title>
        <authorList>
            <person name="Sweeney P."/>
            <person name="Murphy C.D."/>
            <person name="Caffrey P."/>
        </authorList>
    </citation>
    <scope>NUCLEOTIDE SEQUENCE [LARGE SCALE GENOMIC DNA]</scope>
    <source>
        <strain evidence="2 4">ATCC 14899</strain>
    </source>
</reference>
<proteinExistence type="predicted"/>
<dbReference type="HOGENOM" id="CLU_1433737_0_0_11"/>
<evidence type="ECO:0000313" key="2">
    <source>
        <dbReference type="EMBL" id="AJE43804.1"/>
    </source>
</evidence>
<organism evidence="2 4">
    <name type="scientific">Streptomyces nodosus</name>
    <dbReference type="NCBI Taxonomy" id="40318"/>
    <lineage>
        <taxon>Bacteria</taxon>
        <taxon>Bacillati</taxon>
        <taxon>Actinomycetota</taxon>
        <taxon>Actinomycetes</taxon>
        <taxon>Kitasatosporales</taxon>
        <taxon>Streptomycetaceae</taxon>
        <taxon>Streptomyces</taxon>
    </lineage>
</organism>
<dbReference type="OrthoDB" id="69889at2"/>
<dbReference type="EMBL" id="CP023747">
    <property type="protein sequence ID" value="QEV42308.1"/>
    <property type="molecule type" value="Genomic_DNA"/>
</dbReference>
<evidence type="ECO:0000313" key="5">
    <source>
        <dbReference type="Proteomes" id="UP000325763"/>
    </source>
</evidence>
<dbReference type="EMBL" id="CP009313">
    <property type="protein sequence ID" value="AJE43804.1"/>
    <property type="molecule type" value="Genomic_DNA"/>
</dbReference>
<protein>
    <submittedName>
        <fullName evidence="2">Uncharacterized protein</fullName>
    </submittedName>
</protein>
<evidence type="ECO:0000313" key="4">
    <source>
        <dbReference type="Proteomes" id="UP000031526"/>
    </source>
</evidence>
<feature type="signal peptide" evidence="1">
    <location>
        <begin position="1"/>
        <end position="20"/>
    </location>
</feature>
<accession>A0A0B5DKW1</accession>
<keyword evidence="4" id="KW-1185">Reference proteome</keyword>
<reference evidence="3 5" key="3">
    <citation type="submission" date="2017-09" db="EMBL/GenBank/DDBJ databases">
        <title>Streptomyces genome completion.</title>
        <authorList>
            <person name="Lee N."/>
            <person name="Cho B.-K."/>
        </authorList>
    </citation>
    <scope>NUCLEOTIDE SEQUENCE [LARGE SCALE GENOMIC DNA]</scope>
    <source>
        <strain evidence="3 5">ATCC 14899</strain>
    </source>
</reference>
<evidence type="ECO:0000313" key="3">
    <source>
        <dbReference type="EMBL" id="QEV42308.1"/>
    </source>
</evidence>
<dbReference type="Proteomes" id="UP000031526">
    <property type="component" value="Chromosome"/>
</dbReference>
<feature type="chain" id="PRO_5041596532" evidence="1">
    <location>
        <begin position="21"/>
        <end position="197"/>
    </location>
</feature>
<name>A0A0B5DKW1_9ACTN</name>
<keyword evidence="1" id="KW-0732">Signal</keyword>
<gene>
    <name evidence="3" type="ORF">CP978_30535</name>
    <name evidence="2" type="ORF">SNOD_30230</name>
</gene>
<dbReference type="Proteomes" id="UP000325763">
    <property type="component" value="Chromosome"/>
</dbReference>
<dbReference type="RefSeq" id="WP_043446233.1">
    <property type="nucleotide sequence ID" value="NZ_CP009313.1"/>
</dbReference>
<dbReference type="KEGG" id="snq:CP978_30535"/>
<dbReference type="AlphaFoldDB" id="A0A0B5DKW1"/>